<evidence type="ECO:0000259" key="1">
    <source>
        <dbReference type="Pfam" id="PF06855"/>
    </source>
</evidence>
<dbReference type="EMBL" id="JAWDIP010000004">
    <property type="protein sequence ID" value="MDY0396613.1"/>
    <property type="molecule type" value="Genomic_DNA"/>
</dbReference>
<dbReference type="Proteomes" id="UP001281447">
    <property type="component" value="Unassembled WGS sequence"/>
</dbReference>
<reference evidence="2 3" key="1">
    <citation type="submission" date="2023-10" db="EMBL/GenBank/DDBJ databases">
        <title>Virgibacillus halophilus 5B73C genome.</title>
        <authorList>
            <person name="Miliotis G."/>
            <person name="Sengupta P."/>
            <person name="Hameed A."/>
            <person name="Chuvochina M."/>
            <person name="Mcdonagh F."/>
            <person name="Simpson A.C."/>
            <person name="Singh N.K."/>
            <person name="Rekha P.D."/>
            <person name="Raman K."/>
            <person name="Hugenholtz P."/>
            <person name="Venkateswaran K."/>
        </authorList>
    </citation>
    <scope>NUCLEOTIDE SEQUENCE [LARGE SCALE GENOMIC DNA]</scope>
    <source>
        <strain evidence="2 3">5B73C</strain>
    </source>
</reference>
<evidence type="ECO:0000313" key="3">
    <source>
        <dbReference type="Proteomes" id="UP001281447"/>
    </source>
</evidence>
<sequence>MAKKKPDDESRLADWMFYDTDFPKHSHSYDEVSDYLESFSPFTNALYVFDEMWQLYLDKESS</sequence>
<dbReference type="InterPro" id="IPR023089">
    <property type="entry name" value="YozE_SAM-like"/>
</dbReference>
<protein>
    <submittedName>
        <fullName evidence="2">YozE family protein</fullName>
    </submittedName>
</protein>
<dbReference type="Pfam" id="PF06855">
    <property type="entry name" value="YozE_SAM_like"/>
    <property type="match status" value="1"/>
</dbReference>
<dbReference type="InterPro" id="IPR036806">
    <property type="entry name" value="YozE_SAM-like_sf"/>
</dbReference>
<organism evidence="2 3">
    <name type="scientific">Tigheibacillus halophilus</name>
    <dbReference type="NCBI Taxonomy" id="361280"/>
    <lineage>
        <taxon>Bacteria</taxon>
        <taxon>Bacillati</taxon>
        <taxon>Bacillota</taxon>
        <taxon>Bacilli</taxon>
        <taxon>Bacillales</taxon>
        <taxon>Bacillaceae</taxon>
        <taxon>Tigheibacillus</taxon>
    </lineage>
</organism>
<proteinExistence type="predicted"/>
<feature type="domain" description="YozE SAM-like" evidence="1">
    <location>
        <begin position="5"/>
        <end position="57"/>
    </location>
</feature>
<dbReference type="Gene3D" id="1.10.150.260">
    <property type="entry name" value="YozE SAM-like"/>
    <property type="match status" value="1"/>
</dbReference>
<gene>
    <name evidence="2" type="ORF">RWE15_22805</name>
</gene>
<keyword evidence="3" id="KW-1185">Reference proteome</keyword>
<name>A0ABU5CCQ1_9BACI</name>
<evidence type="ECO:0000313" key="2">
    <source>
        <dbReference type="EMBL" id="MDY0396613.1"/>
    </source>
</evidence>
<comment type="caution">
    <text evidence="2">The sequence shown here is derived from an EMBL/GenBank/DDBJ whole genome shotgun (WGS) entry which is preliminary data.</text>
</comment>
<accession>A0ABU5CCQ1</accession>
<dbReference type="SUPFAM" id="SSF140652">
    <property type="entry name" value="YozE-like"/>
    <property type="match status" value="1"/>
</dbReference>